<sequence>MVKVIEPPFSLDGFLVGHWTHPSGETGCSVVIAERLSPAVAEVRGGAPGTRETELLRPGMLVQRVDAVLLTGGSAFGLAAADGVTRWLAERGRGFRTSVTPVPIVAAAVLFDLTRPDSPRPDAEAGYQAAAAAVANGWDSGRIGAGAGARVGKVAGSERSTPAGLGTAKVETPFGAVAVLVAVNAVGDIIDPTTGRILAGTRHESGTGWADSRALLLSGGTSLLSSPSNTTIAVVATDIPVDHDTLTRMAIAAHDGLARAIRPAHTLRDGDTVFVVASREGRPDPHITLAASAAAEVAMERAICLSVRAQR</sequence>
<dbReference type="AlphaFoldDB" id="A0AA41WJI0"/>
<reference evidence="2" key="1">
    <citation type="submission" date="2022-06" db="EMBL/GenBank/DDBJ databases">
        <title>CFH 74404 Thermomicrobiaceae sp.</title>
        <authorList>
            <person name="Ming H."/>
            <person name="Li W.-J."/>
            <person name="Zhao Z."/>
        </authorList>
    </citation>
    <scope>NUCLEOTIDE SEQUENCE</scope>
    <source>
        <strain evidence="2">CFH 74404</strain>
    </source>
</reference>
<organism evidence="2 3">
    <name type="scientific">Thermalbibacter longus</name>
    <dbReference type="NCBI Taxonomy" id="2951981"/>
    <lineage>
        <taxon>Bacteria</taxon>
        <taxon>Pseudomonadati</taxon>
        <taxon>Thermomicrobiota</taxon>
        <taxon>Thermomicrobia</taxon>
        <taxon>Thermomicrobiales</taxon>
        <taxon>Thermomicrobiaceae</taxon>
        <taxon>Thermalbibacter</taxon>
    </lineage>
</organism>
<comment type="caution">
    <text evidence="2">The sequence shown here is derived from an EMBL/GenBank/DDBJ whole genome shotgun (WGS) entry which is preliminary data.</text>
</comment>
<keyword evidence="3" id="KW-1185">Reference proteome</keyword>
<dbReference type="SUPFAM" id="SSF56266">
    <property type="entry name" value="DmpA/ArgJ-like"/>
    <property type="match status" value="1"/>
</dbReference>
<gene>
    <name evidence="2" type="ORF">NET02_15475</name>
</gene>
<dbReference type="PANTHER" id="PTHR36512">
    <property type="entry name" value="D-AMINOPEPTIDASE"/>
    <property type="match status" value="1"/>
</dbReference>
<dbReference type="RefSeq" id="WP_284058335.1">
    <property type="nucleotide sequence ID" value="NZ_JAMSLR010000017.1"/>
</dbReference>
<protein>
    <submittedName>
        <fullName evidence="2">P1 family peptidase</fullName>
    </submittedName>
</protein>
<comment type="similarity">
    <text evidence="1">Belongs to the peptidase S58 family.</text>
</comment>
<name>A0AA41WJI0_9BACT</name>
<dbReference type="Gene3D" id="3.60.70.12">
    <property type="entry name" value="L-amino peptidase D-ALA esterase/amidase"/>
    <property type="match status" value="1"/>
</dbReference>
<dbReference type="EMBL" id="JAMSLR010000017">
    <property type="protein sequence ID" value="MCM8750546.1"/>
    <property type="molecule type" value="Genomic_DNA"/>
</dbReference>
<dbReference type="Pfam" id="PF03576">
    <property type="entry name" value="Peptidase_S58"/>
    <property type="match status" value="1"/>
</dbReference>
<dbReference type="PANTHER" id="PTHR36512:SF3">
    <property type="entry name" value="BLR5678 PROTEIN"/>
    <property type="match status" value="1"/>
</dbReference>
<evidence type="ECO:0000313" key="3">
    <source>
        <dbReference type="Proteomes" id="UP001165306"/>
    </source>
</evidence>
<evidence type="ECO:0000313" key="2">
    <source>
        <dbReference type="EMBL" id="MCM8750546.1"/>
    </source>
</evidence>
<dbReference type="InterPro" id="IPR005321">
    <property type="entry name" value="Peptidase_S58_DmpA"/>
</dbReference>
<accession>A0AA41WJI0</accession>
<proteinExistence type="inferred from homology"/>
<dbReference type="Proteomes" id="UP001165306">
    <property type="component" value="Unassembled WGS sequence"/>
</dbReference>
<evidence type="ECO:0000256" key="1">
    <source>
        <dbReference type="ARBA" id="ARBA00007068"/>
    </source>
</evidence>
<dbReference type="GO" id="GO:0004177">
    <property type="term" value="F:aminopeptidase activity"/>
    <property type="evidence" value="ECO:0007669"/>
    <property type="project" value="TreeGrafter"/>
</dbReference>
<dbReference type="CDD" id="cd02252">
    <property type="entry name" value="nylC_like"/>
    <property type="match status" value="1"/>
</dbReference>
<dbReference type="InterPro" id="IPR016117">
    <property type="entry name" value="ArgJ-like_dom_sf"/>
</dbReference>